<feature type="domain" description="NAD-dependent epimerase/dehydratase" evidence="1">
    <location>
        <begin position="4"/>
        <end position="200"/>
    </location>
</feature>
<name>A0A150PPD2_SORCE</name>
<accession>A0A150PPD2</accession>
<dbReference type="Pfam" id="PF01370">
    <property type="entry name" value="Epimerase"/>
    <property type="match status" value="1"/>
</dbReference>
<sequence>MMKVLVTGGTGVVGPEVVRRLLRRGHGVRLLSRHASDDRKPFEGDVEAFDGDIGDAASIRGAAEGCDAVIHLAATVAERPPEVTFERVNVEGTRNIVAEAERARVQRFVYVSSLGADRGESGYHRSKKAGEEIARTFSRAWIILRPGNVFGPGDEQISLLLKMMRTLPVVPLVGKGDDPFQPIWCEDCGEALAIAAERADLAGRELDLAGPELTSMNQVLDRFEAMTDRHPTRIPLPAWIESTGAKLAAKFGIETPVNADQITMVTEGNVIPEGRENALDVLGVKATPLDESLAKLGDSLPERLPSEGLGPMHRKIYRAAIRGARLDAEGLIALVRDELPELTPRKTVVVGAEPESPTRIAPGATLTMALPLRGHVQVRVEEVSPRAITLATLEGHPLAGAVRFLAEPAPGGDGSVRFEVQTWNRASTLADLLVMETLGGAIQTYTWTSLVETVIERSGGRAEEGVEVIRDDPDEREGEAFERWLEELIHRRVRRDDAPAPAMAAG</sequence>
<dbReference type="Pfam" id="PF09348">
    <property type="entry name" value="DUF1990"/>
    <property type="match status" value="1"/>
</dbReference>
<evidence type="ECO:0000313" key="4">
    <source>
        <dbReference type="Proteomes" id="UP000075604"/>
    </source>
</evidence>
<gene>
    <name evidence="3" type="ORF">BE04_42050</name>
</gene>
<reference evidence="3 4" key="1">
    <citation type="submission" date="2014-02" db="EMBL/GenBank/DDBJ databases">
        <title>The small core and large imbalanced accessory genome model reveals a collaborative survival strategy of Sorangium cellulosum strains in nature.</title>
        <authorList>
            <person name="Han K."/>
            <person name="Peng R."/>
            <person name="Blom J."/>
            <person name="Li Y.-Z."/>
        </authorList>
    </citation>
    <scope>NUCLEOTIDE SEQUENCE [LARGE SCALE GENOMIC DNA]</scope>
    <source>
        <strain evidence="3 4">So0157-18</strain>
    </source>
</reference>
<evidence type="ECO:0008006" key="5">
    <source>
        <dbReference type="Google" id="ProtNLM"/>
    </source>
</evidence>
<dbReference type="AlphaFoldDB" id="A0A150PPD2"/>
<protein>
    <recommendedName>
        <fullName evidence="5">NAD(P)-binding domain-containing protein</fullName>
    </recommendedName>
</protein>
<evidence type="ECO:0000313" key="3">
    <source>
        <dbReference type="EMBL" id="KYF57522.1"/>
    </source>
</evidence>
<dbReference type="GO" id="GO:0044877">
    <property type="term" value="F:protein-containing complex binding"/>
    <property type="evidence" value="ECO:0007669"/>
    <property type="project" value="TreeGrafter"/>
</dbReference>
<dbReference type="InterPro" id="IPR051207">
    <property type="entry name" value="ComplexI_NDUFA9_subunit"/>
</dbReference>
<evidence type="ECO:0000259" key="1">
    <source>
        <dbReference type="Pfam" id="PF01370"/>
    </source>
</evidence>
<dbReference type="PANTHER" id="PTHR12126">
    <property type="entry name" value="NADH-UBIQUINONE OXIDOREDUCTASE 39 KDA SUBUNIT-RELATED"/>
    <property type="match status" value="1"/>
</dbReference>
<dbReference type="PANTHER" id="PTHR12126:SF11">
    <property type="entry name" value="NADH DEHYDROGENASE [UBIQUINONE] 1 ALPHA SUBCOMPLEX SUBUNIT 9, MITOCHONDRIAL"/>
    <property type="match status" value="1"/>
</dbReference>
<proteinExistence type="predicted"/>
<dbReference type="CDD" id="cd05271">
    <property type="entry name" value="NDUFA9_like_SDR_a"/>
    <property type="match status" value="1"/>
</dbReference>
<dbReference type="Proteomes" id="UP000075604">
    <property type="component" value="Unassembled WGS sequence"/>
</dbReference>
<organism evidence="3 4">
    <name type="scientific">Sorangium cellulosum</name>
    <name type="common">Polyangium cellulosum</name>
    <dbReference type="NCBI Taxonomy" id="56"/>
    <lineage>
        <taxon>Bacteria</taxon>
        <taxon>Pseudomonadati</taxon>
        <taxon>Myxococcota</taxon>
        <taxon>Polyangia</taxon>
        <taxon>Polyangiales</taxon>
        <taxon>Polyangiaceae</taxon>
        <taxon>Sorangium</taxon>
    </lineage>
</organism>
<dbReference type="InterPro" id="IPR018960">
    <property type="entry name" value="DUF1990"/>
</dbReference>
<dbReference type="InterPro" id="IPR036291">
    <property type="entry name" value="NAD(P)-bd_dom_sf"/>
</dbReference>
<comment type="caution">
    <text evidence="3">The sequence shown here is derived from an EMBL/GenBank/DDBJ whole genome shotgun (WGS) entry which is preliminary data.</text>
</comment>
<dbReference type="EMBL" id="JELX01001827">
    <property type="protein sequence ID" value="KYF57522.1"/>
    <property type="molecule type" value="Genomic_DNA"/>
</dbReference>
<dbReference type="InterPro" id="IPR001509">
    <property type="entry name" value="Epimerase_deHydtase"/>
</dbReference>
<evidence type="ECO:0000259" key="2">
    <source>
        <dbReference type="Pfam" id="PF09348"/>
    </source>
</evidence>
<dbReference type="SUPFAM" id="SSF51735">
    <property type="entry name" value="NAD(P)-binding Rossmann-fold domains"/>
    <property type="match status" value="1"/>
</dbReference>
<feature type="domain" description="DUF1990" evidence="2">
    <location>
        <begin position="356"/>
        <end position="430"/>
    </location>
</feature>
<dbReference type="Gene3D" id="3.40.50.720">
    <property type="entry name" value="NAD(P)-binding Rossmann-like Domain"/>
    <property type="match status" value="1"/>
</dbReference>